<proteinExistence type="predicted"/>
<evidence type="ECO:0000256" key="1">
    <source>
        <dbReference type="SAM" id="Coils"/>
    </source>
</evidence>
<gene>
    <name evidence="2" type="ORF">BN715_01941</name>
</gene>
<name>R7N0S0_MEGEL</name>
<organism evidence="2">
    <name type="scientific">Megasphaera elsdenii CAG:570</name>
    <dbReference type="NCBI Taxonomy" id="1263087"/>
    <lineage>
        <taxon>Bacteria</taxon>
        <taxon>Bacillati</taxon>
        <taxon>Bacillota</taxon>
        <taxon>Negativicutes</taxon>
        <taxon>Veillonellales</taxon>
        <taxon>Veillonellaceae</taxon>
        <taxon>Megasphaera</taxon>
    </lineage>
</organism>
<dbReference type="AlphaFoldDB" id="R7N0S0"/>
<feature type="coiled-coil region" evidence="1">
    <location>
        <begin position="35"/>
        <end position="62"/>
    </location>
</feature>
<evidence type="ECO:0000313" key="2">
    <source>
        <dbReference type="EMBL" id="CDF05688.1"/>
    </source>
</evidence>
<comment type="caution">
    <text evidence="2">The sequence shown here is derived from an EMBL/GenBank/DDBJ whole genome shotgun (WGS) entry which is preliminary data.</text>
</comment>
<reference evidence="2" key="1">
    <citation type="submission" date="2012-11" db="EMBL/GenBank/DDBJ databases">
        <title>Dependencies among metagenomic species, viruses, plasmids and units of genetic variation.</title>
        <authorList>
            <person name="Nielsen H.B."/>
            <person name="Almeida M."/>
            <person name="Juncker A.S."/>
            <person name="Rasmussen S."/>
            <person name="Li J."/>
            <person name="Sunagawa S."/>
            <person name="Plichta D."/>
            <person name="Gautier L."/>
            <person name="Le Chatelier E."/>
            <person name="Peletier E."/>
            <person name="Bonde I."/>
            <person name="Nielsen T."/>
            <person name="Manichanh C."/>
            <person name="Arumugam M."/>
            <person name="Batto J."/>
            <person name="Santos M.B.Q.D."/>
            <person name="Blom N."/>
            <person name="Borruel N."/>
            <person name="Burgdorf K.S."/>
            <person name="Boumezbeur F."/>
            <person name="Casellas F."/>
            <person name="Dore J."/>
            <person name="Guarner F."/>
            <person name="Hansen T."/>
            <person name="Hildebrand F."/>
            <person name="Kaas R.S."/>
            <person name="Kennedy S."/>
            <person name="Kristiansen K."/>
            <person name="Kultima J.R."/>
            <person name="Leonard P."/>
            <person name="Levenez F."/>
            <person name="Lund O."/>
            <person name="Moumen B."/>
            <person name="Le Paslier D."/>
            <person name="Pons N."/>
            <person name="Pedersen O."/>
            <person name="Prifti E."/>
            <person name="Qin J."/>
            <person name="Raes J."/>
            <person name="Tap J."/>
            <person name="Tims S."/>
            <person name="Ussery D.W."/>
            <person name="Yamada T."/>
            <person name="MetaHit consortium"/>
            <person name="Renault P."/>
            <person name="Sicheritz-Ponten T."/>
            <person name="Bork P."/>
            <person name="Wang J."/>
            <person name="Brunak S."/>
            <person name="Ehrlich S.D."/>
        </authorList>
    </citation>
    <scope>NUCLEOTIDE SEQUENCE [LARGE SCALE GENOMIC DNA]</scope>
</reference>
<sequence length="62" mass="6620">MLSLGASSTFGNDRKAAGNIGVTFRVGPSANQSVDNQNNDDIETLKAEIQELKAEIRALKSK</sequence>
<protein>
    <submittedName>
        <fullName evidence="2">Hep/Hag repeat protein</fullName>
    </submittedName>
</protein>
<dbReference type="EMBL" id="CBKE010000332">
    <property type="protein sequence ID" value="CDF05688.1"/>
    <property type="molecule type" value="Genomic_DNA"/>
</dbReference>
<accession>R7N0S0</accession>
<keyword evidence="1" id="KW-0175">Coiled coil</keyword>
<dbReference type="Proteomes" id="UP000017908">
    <property type="component" value="Unassembled WGS sequence"/>
</dbReference>